<dbReference type="EMBL" id="LUCM01005932">
    <property type="protein sequence ID" value="KAA0192063.1"/>
    <property type="molecule type" value="Genomic_DNA"/>
</dbReference>
<reference evidence="1" key="1">
    <citation type="submission" date="2019-05" db="EMBL/GenBank/DDBJ databases">
        <title>Annotation for the trematode Fasciolopsis buski.</title>
        <authorList>
            <person name="Choi Y.-J."/>
        </authorList>
    </citation>
    <scope>NUCLEOTIDE SEQUENCE</scope>
    <source>
        <strain evidence="1">HT</strain>
        <tissue evidence="1">Whole worm</tissue>
    </source>
</reference>
<name>A0A8E0RS96_9TREM</name>
<evidence type="ECO:0000313" key="1">
    <source>
        <dbReference type="EMBL" id="KAA0192063.1"/>
    </source>
</evidence>
<sequence length="757" mass="87176">MKTKVGKESLDKHLVRIKHQPGVRLIRPGLFEIFTPPKKNPFIVVCFQLNNPKNAAGITVTRARLAAHGLESRNVPDSVITLESGDELQCDPRSSIAKWENSDAFLYLATENDESFRRTFDVVHPMRWVVKDFPRGGSWIIYCKSHLAVIYTHNVTVIGYPTHILIYPYLPERLEPTDLTTFRCEPDNPDYLYQTTVTVAPVAGPNVFKISGNKFSLHGKLRRNHYNQISHYQCQAITRGFYVIRNFSVTVVQPKLFLIPTRIEFWDSESLSYTCRVTDPNGISLGSSEGPQFRHLRGVRNAAVYLEEMFTQVTNRNGIGLYSCEYITMDYIFKIIFPLTTHKTEKIVQDYDYGVTGVDGMHELWAGNITCHFLNKVLRANIPVDLFKVEHISGARYLVRDNVIDKHTTALDDHFNYRCTFSAYGYSLKLDIHHKLKSLCTDDLYDDDDDDDGDDDHDDDDDDLYSGPVRNYVHPDESVIFKLELTPSNLLPLIGRRLEAHSSLKVVIPGEPLYYRRGHSFYPRRQMRSGVGKNVTFDIWAYFFYSTFRTHTKYTFSVRAASGAIVVLPRRPTSSDRHLRCLLFDWLSTDNVIPGQWFIVQDEFDVYKPEGASLRFQGDPPRKVSLIYICCGIYRGQDIWTSIQLILDRNNSYVITPRWVVVFQGTDQRITYNSKQLFGSDANRMSWSAEPANRNQDQLAKFDLSEQQKKVEIRPLDQVYTKLGSQEFLISITDSRTSEVVHKTNITIVVLRKSRSR</sequence>
<proteinExistence type="predicted"/>
<keyword evidence="2" id="KW-1185">Reference proteome</keyword>
<dbReference type="OrthoDB" id="6263272at2759"/>
<organism evidence="1 2">
    <name type="scientific">Fasciolopsis buskii</name>
    <dbReference type="NCBI Taxonomy" id="27845"/>
    <lineage>
        <taxon>Eukaryota</taxon>
        <taxon>Metazoa</taxon>
        <taxon>Spiralia</taxon>
        <taxon>Lophotrochozoa</taxon>
        <taxon>Platyhelminthes</taxon>
        <taxon>Trematoda</taxon>
        <taxon>Digenea</taxon>
        <taxon>Plagiorchiida</taxon>
        <taxon>Echinostomata</taxon>
        <taxon>Echinostomatoidea</taxon>
        <taxon>Fasciolidae</taxon>
        <taxon>Fasciolopsis</taxon>
    </lineage>
</organism>
<dbReference type="Proteomes" id="UP000728185">
    <property type="component" value="Unassembled WGS sequence"/>
</dbReference>
<comment type="caution">
    <text evidence="1">The sequence shown here is derived from an EMBL/GenBank/DDBJ whole genome shotgun (WGS) entry which is preliminary data.</text>
</comment>
<accession>A0A8E0RS96</accession>
<evidence type="ECO:0000313" key="2">
    <source>
        <dbReference type="Proteomes" id="UP000728185"/>
    </source>
</evidence>
<protein>
    <submittedName>
        <fullName evidence="1">Uncharacterized protein</fullName>
    </submittedName>
</protein>
<dbReference type="AlphaFoldDB" id="A0A8E0RS96"/>
<gene>
    <name evidence="1" type="ORF">FBUS_06611</name>
</gene>